<keyword evidence="4" id="KW-1133">Transmembrane helix</keyword>
<evidence type="ECO:0000256" key="1">
    <source>
        <dbReference type="ARBA" id="ARBA00004370"/>
    </source>
</evidence>
<dbReference type="SUPFAM" id="SSF56519">
    <property type="entry name" value="Penicillin binding protein dimerisation domain"/>
    <property type="match status" value="1"/>
</dbReference>
<name>A0A6J6IYD3_9ZZZZ</name>
<dbReference type="InterPro" id="IPR001460">
    <property type="entry name" value="PCN-bd_Tpept"/>
</dbReference>
<dbReference type="GO" id="GO:0005886">
    <property type="term" value="C:plasma membrane"/>
    <property type="evidence" value="ECO:0007669"/>
    <property type="project" value="TreeGrafter"/>
</dbReference>
<sequence length="596" mass="62245">MKQMTAPPRQQRNSGGSNNYRHQVGISGRGRRGSVLLIITAIAFSLFAVRLVDLQVVKGPDLAAAALEQRIKTKSIPAIRGNILDTKGEPLATTVEARDVTADQTLISDPAAVGTALAPILGVDAAVLANRLTGTRRYMYIAKGLSPATWREIEALRLPGIFSEQTQRRLYPGGDLAANVIGFVGADGKGLGGIEYAMQGLLAGKSGTQTYERGAGNRIITTSDITSNHAVQGSNVQLTIDRDIQLVAQRQIARQVVATSSDSGTVIVMDPRSGYILAMATAPTFDSNSAASFDDAVRGNRALSEIYEPGSTSKVMTLAAVVDQGAANAGSAFTIPSGLKRGGKVFHDHDPHGTLHLTLAGIMAKSSNMGTILAAERIGKTKLYDYIKAFGIAEPTGLKFPGESRGRIPDLQDWSPTTFPTVAFGQGLSVNSVQAASVFSTIANDGVRVQPTLMKSIIAPDGTVTPAPAPKTVKVVKASTAKTVRAMLESVVGKGGTAPQAAIPGYRVGGKTGTAQYVDPVCGCYNGGVVASFIGMAPADNPQLVVAVSLVNPKRNGRYGGELGAPVFKRVMTYALQARSIPPTGKTAPRLLLTAG</sequence>
<dbReference type="Pfam" id="PF00905">
    <property type="entry name" value="Transpeptidase"/>
    <property type="match status" value="1"/>
</dbReference>
<dbReference type="Pfam" id="PF03717">
    <property type="entry name" value="PBP_dimer"/>
    <property type="match status" value="1"/>
</dbReference>
<dbReference type="InterPro" id="IPR012338">
    <property type="entry name" value="Beta-lactam/transpept-like"/>
</dbReference>
<feature type="domain" description="Penicillin-binding protein dimerisation" evidence="6">
    <location>
        <begin position="76"/>
        <end position="223"/>
    </location>
</feature>
<keyword evidence="4" id="KW-0812">Transmembrane</keyword>
<dbReference type="PANTHER" id="PTHR30627:SF1">
    <property type="entry name" value="PEPTIDOGLYCAN D,D-TRANSPEPTIDASE FTSI"/>
    <property type="match status" value="1"/>
</dbReference>
<dbReference type="GO" id="GO:0071555">
    <property type="term" value="P:cell wall organization"/>
    <property type="evidence" value="ECO:0007669"/>
    <property type="project" value="TreeGrafter"/>
</dbReference>
<evidence type="ECO:0000259" key="6">
    <source>
        <dbReference type="Pfam" id="PF03717"/>
    </source>
</evidence>
<dbReference type="Gene3D" id="3.30.450.330">
    <property type="match status" value="1"/>
</dbReference>
<proteinExistence type="predicted"/>
<evidence type="ECO:0000313" key="7">
    <source>
        <dbReference type="EMBL" id="CAB4629581.1"/>
    </source>
</evidence>
<dbReference type="InterPro" id="IPR005311">
    <property type="entry name" value="PBP_dimer"/>
</dbReference>
<evidence type="ECO:0000256" key="4">
    <source>
        <dbReference type="SAM" id="Phobius"/>
    </source>
</evidence>
<dbReference type="GO" id="GO:0008658">
    <property type="term" value="F:penicillin binding"/>
    <property type="evidence" value="ECO:0007669"/>
    <property type="project" value="InterPro"/>
</dbReference>
<feature type="compositionally biased region" description="Polar residues" evidence="3">
    <location>
        <begin position="8"/>
        <end position="21"/>
    </location>
</feature>
<feature type="transmembrane region" description="Helical" evidence="4">
    <location>
        <begin position="35"/>
        <end position="52"/>
    </location>
</feature>
<dbReference type="InterPro" id="IPR050515">
    <property type="entry name" value="Beta-lactam/transpept"/>
</dbReference>
<dbReference type="AlphaFoldDB" id="A0A6J6IYD3"/>
<dbReference type="EMBL" id="CAEZVB010000093">
    <property type="protein sequence ID" value="CAB4629581.1"/>
    <property type="molecule type" value="Genomic_DNA"/>
</dbReference>
<reference evidence="7" key="1">
    <citation type="submission" date="2020-05" db="EMBL/GenBank/DDBJ databases">
        <authorList>
            <person name="Chiriac C."/>
            <person name="Salcher M."/>
            <person name="Ghai R."/>
            <person name="Kavagutti S V."/>
        </authorList>
    </citation>
    <scope>NUCLEOTIDE SEQUENCE</scope>
</reference>
<keyword evidence="2 4" id="KW-0472">Membrane</keyword>
<evidence type="ECO:0000256" key="2">
    <source>
        <dbReference type="ARBA" id="ARBA00023136"/>
    </source>
</evidence>
<gene>
    <name evidence="7" type="ORF">UFOPK1908_01377</name>
    <name evidence="8" type="ORF">UFOPK3576_00061</name>
</gene>
<dbReference type="InterPro" id="IPR036138">
    <property type="entry name" value="PBP_dimer_sf"/>
</dbReference>
<dbReference type="PANTHER" id="PTHR30627">
    <property type="entry name" value="PEPTIDOGLYCAN D,D-TRANSPEPTIDASE"/>
    <property type="match status" value="1"/>
</dbReference>
<evidence type="ECO:0000313" key="8">
    <source>
        <dbReference type="EMBL" id="CAB4893739.1"/>
    </source>
</evidence>
<feature type="region of interest" description="Disordered" evidence="3">
    <location>
        <begin position="1"/>
        <end position="25"/>
    </location>
</feature>
<dbReference type="Gene3D" id="3.90.1310.10">
    <property type="entry name" value="Penicillin-binding protein 2a (Domain 2)"/>
    <property type="match status" value="1"/>
</dbReference>
<evidence type="ECO:0000259" key="5">
    <source>
        <dbReference type="Pfam" id="PF00905"/>
    </source>
</evidence>
<organism evidence="7">
    <name type="scientific">freshwater metagenome</name>
    <dbReference type="NCBI Taxonomy" id="449393"/>
    <lineage>
        <taxon>unclassified sequences</taxon>
        <taxon>metagenomes</taxon>
        <taxon>ecological metagenomes</taxon>
    </lineage>
</organism>
<dbReference type="EMBL" id="CAFBMO010000002">
    <property type="protein sequence ID" value="CAB4893739.1"/>
    <property type="molecule type" value="Genomic_DNA"/>
</dbReference>
<protein>
    <submittedName>
        <fullName evidence="7">Unannotated protein</fullName>
    </submittedName>
</protein>
<dbReference type="SUPFAM" id="SSF56601">
    <property type="entry name" value="beta-lactamase/transpeptidase-like"/>
    <property type="match status" value="1"/>
</dbReference>
<feature type="domain" description="Penicillin-binding protein transpeptidase" evidence="5">
    <location>
        <begin position="264"/>
        <end position="572"/>
    </location>
</feature>
<dbReference type="Gene3D" id="3.40.710.10">
    <property type="entry name" value="DD-peptidase/beta-lactamase superfamily"/>
    <property type="match status" value="1"/>
</dbReference>
<accession>A0A6J6IYD3</accession>
<comment type="subcellular location">
    <subcellularLocation>
        <location evidence="1">Membrane</location>
    </subcellularLocation>
</comment>
<evidence type="ECO:0000256" key="3">
    <source>
        <dbReference type="SAM" id="MobiDB-lite"/>
    </source>
</evidence>